<dbReference type="STRING" id="210143.A0A1R3I484"/>
<evidence type="ECO:0000256" key="9">
    <source>
        <dbReference type="ARBA" id="ARBA00022946"/>
    </source>
</evidence>
<sequence length="467" mass="51578">MSSLPLPFFSGTSTKAPLISFSLKSSSSSSSSSSPSCSYSFSPSSVPFQRVELFRSTSKRTARNFSCVFYSLKAKAMAELVQDKESVVAATGSSGGGRPEVEHSRTFLEARSEQELLSGIRKEVEAGRLPPNLAEGMEELYQNYRNAVFQSGDSRAVEIVLSNMAVALDRMLLDVEDPFVFEPHHKALREPFDYYMFGQNYIRPLINFRNSYIGNLSLFSEIEEKLKQGHNIVLMSNHQTEADPAIIALLLEKTNPHIAENMIYVAGDRVITDTLSKPFSMGRNLICVYSKKHMFDVPELAEMKRKANTRSLKEMALLLRGGSKVVWIAPSGGRDRPNATGEWFPAPFDSSSVDNMRRLIEHSGAPGHIYPLALLCYDIMPPPPQVEKEIGEKRIISFHGAGLSVAPKISLPEVAAACEKPEEAKDVYTQALYNSVTEQYNILKSAIHGKQGLAASTAGVPLSQPWN</sequence>
<evidence type="ECO:0000256" key="10">
    <source>
        <dbReference type="ARBA" id="ARBA00023098"/>
    </source>
</evidence>
<dbReference type="InterPro" id="IPR023083">
    <property type="entry name" value="G3P_O-acylTrfase_N"/>
</dbReference>
<dbReference type="Gene3D" id="3.40.1130.10">
    <property type="entry name" value="Glycerol-3-phosphate (1)-acyltransferase"/>
    <property type="match status" value="1"/>
</dbReference>
<evidence type="ECO:0000256" key="12">
    <source>
        <dbReference type="ARBA" id="ARBA00023264"/>
    </source>
</evidence>
<dbReference type="OrthoDB" id="524544at2759"/>
<dbReference type="InterPro" id="IPR016222">
    <property type="entry name" value="G3P_O-acylTrfase_chlp"/>
</dbReference>
<keyword evidence="12" id="KW-1208">Phospholipid metabolism</keyword>
<feature type="short sequence motif" description="HXXXXD motif" evidence="15">
    <location>
        <begin position="238"/>
        <end position="243"/>
    </location>
</feature>
<dbReference type="SMART" id="SM00563">
    <property type="entry name" value="PlsC"/>
    <property type="match status" value="1"/>
</dbReference>
<comment type="pathway">
    <text evidence="2 14">Phospholipid metabolism; CDP-diacylglycerol biosynthesis; CDP-diacylglycerol from sn-glycerol 3-phosphate: step 1/3.</text>
</comment>
<keyword evidence="11" id="KW-0594">Phospholipid biosynthesis</keyword>
<evidence type="ECO:0000313" key="18">
    <source>
        <dbReference type="Proteomes" id="UP000188268"/>
    </source>
</evidence>
<keyword evidence="6 14" id="KW-0150">Chloroplast</keyword>
<evidence type="ECO:0000256" key="13">
    <source>
        <dbReference type="ARBA" id="ARBA00023315"/>
    </source>
</evidence>
<keyword evidence="13 14" id="KW-0012">Acyltransferase</keyword>
<evidence type="ECO:0000256" key="5">
    <source>
        <dbReference type="ARBA" id="ARBA00022516"/>
    </source>
</evidence>
<dbReference type="Gene3D" id="1.10.1200.50">
    <property type="entry name" value="Glycerol-3-phosphate acyltransferase, alpha helical bundle, N-terminal"/>
    <property type="match status" value="1"/>
</dbReference>
<accession>A0A1R3I484</accession>
<keyword evidence="18" id="KW-1185">Reference proteome</keyword>
<dbReference type="InterPro" id="IPR002123">
    <property type="entry name" value="Plipid/glycerol_acylTrfase"/>
</dbReference>
<evidence type="ECO:0000256" key="2">
    <source>
        <dbReference type="ARBA" id="ARBA00004765"/>
    </source>
</evidence>
<evidence type="ECO:0000256" key="4">
    <source>
        <dbReference type="ARBA" id="ARBA00007937"/>
    </source>
</evidence>
<protein>
    <recommendedName>
        <fullName evidence="14">Glycerol-3-phosphate acyltransferase, chloroplastic</fullName>
        <shortName evidence="14">GPAT</shortName>
        <ecNumber evidence="14">2.3.1.15</ecNumber>
    </recommendedName>
</protein>
<proteinExistence type="inferred from homology"/>
<dbReference type="PIRSF" id="PIRSF000431">
    <property type="entry name" value="Glycerol-3-P_O-acyltransfrase"/>
    <property type="match status" value="1"/>
</dbReference>
<dbReference type="GO" id="GO:0006655">
    <property type="term" value="P:phosphatidylglycerol biosynthetic process"/>
    <property type="evidence" value="ECO:0007669"/>
    <property type="project" value="TreeGrafter"/>
</dbReference>
<evidence type="ECO:0000256" key="1">
    <source>
        <dbReference type="ARBA" id="ARBA00004470"/>
    </source>
</evidence>
<evidence type="ECO:0000256" key="14">
    <source>
        <dbReference type="PIRNR" id="PIRNR000431"/>
    </source>
</evidence>
<evidence type="ECO:0000256" key="11">
    <source>
        <dbReference type="ARBA" id="ARBA00023209"/>
    </source>
</evidence>
<dbReference type="AlphaFoldDB" id="A0A1R3I484"/>
<evidence type="ECO:0000256" key="3">
    <source>
        <dbReference type="ARBA" id="ARBA00005189"/>
    </source>
</evidence>
<dbReference type="GO" id="GO:0016024">
    <property type="term" value="P:CDP-diacylglycerol biosynthetic process"/>
    <property type="evidence" value="ECO:0007669"/>
    <property type="project" value="UniProtKB-UniPathway"/>
</dbReference>
<comment type="caution">
    <text evidence="17">The sequence shown here is derived from an EMBL/GenBank/DDBJ whole genome shotgun (WGS) entry which is preliminary data.</text>
</comment>
<dbReference type="Pfam" id="PF01553">
    <property type="entry name" value="Acyltransferase"/>
    <property type="match status" value="1"/>
</dbReference>
<dbReference type="SUPFAM" id="SSF69593">
    <property type="entry name" value="Glycerol-3-phosphate (1)-acyltransferase"/>
    <property type="match status" value="1"/>
</dbReference>
<dbReference type="PANTHER" id="PTHR35695:SF1">
    <property type="entry name" value="GLYCEROL-3-PHOSPHATE ACYLTRANSFERASE, CHLOROPLASTIC"/>
    <property type="match status" value="1"/>
</dbReference>
<dbReference type="OMA" id="IAENMIY"/>
<dbReference type="CDD" id="cd07985">
    <property type="entry name" value="LPLAT_GPAT"/>
    <property type="match status" value="1"/>
</dbReference>
<dbReference type="GO" id="GO:0009570">
    <property type="term" value="C:chloroplast stroma"/>
    <property type="evidence" value="ECO:0007669"/>
    <property type="project" value="UniProtKB-SubCell"/>
</dbReference>
<keyword evidence="9" id="KW-0809">Transit peptide</keyword>
<feature type="domain" description="Phospholipid/glycerol acyltransferase" evidence="16">
    <location>
        <begin position="232"/>
        <end position="377"/>
    </location>
</feature>
<dbReference type="UniPathway" id="UPA00557">
    <property type="reaction ID" value="UER00612"/>
</dbReference>
<dbReference type="PANTHER" id="PTHR35695">
    <property type="entry name" value="GLYCEROL-3-PHOSPHATE ACYLTRANSFERASE, CHLOROPLASTIC"/>
    <property type="match status" value="1"/>
</dbReference>
<dbReference type="GO" id="GO:0004366">
    <property type="term" value="F:glycerol-3-phosphate O-acyltransferase activity"/>
    <property type="evidence" value="ECO:0007669"/>
    <property type="project" value="UniProtKB-UniRule"/>
</dbReference>
<gene>
    <name evidence="17" type="ORF">CCACVL1_15035</name>
</gene>
<comment type="function">
    <text evidence="14">Esterifies acyl-group from acyl-ACP to the sn-1 position of glycerol-3-phosphate. The enzyme from chilling-resistant plants discriminates against non-fluid palmitic acid and selects oleic acid whereas the enzyme from sensitive plants accepts both fatty acids.</text>
</comment>
<evidence type="ECO:0000256" key="8">
    <source>
        <dbReference type="ARBA" id="ARBA00022679"/>
    </source>
</evidence>
<keyword evidence="7 14" id="KW-0934">Plastid</keyword>
<keyword evidence="10 14" id="KW-0443">Lipid metabolism</keyword>
<dbReference type="Gramene" id="OMO77378">
    <property type="protein sequence ID" value="OMO77378"/>
    <property type="gene ID" value="CCACVL1_15035"/>
</dbReference>
<comment type="subcellular location">
    <subcellularLocation>
        <location evidence="1 14">Plastid</location>
        <location evidence="1 14">Chloroplast stroma</location>
    </subcellularLocation>
</comment>
<comment type="pathway">
    <text evidence="3">Lipid metabolism.</text>
</comment>
<evidence type="ECO:0000256" key="7">
    <source>
        <dbReference type="ARBA" id="ARBA00022640"/>
    </source>
</evidence>
<evidence type="ECO:0000256" key="6">
    <source>
        <dbReference type="ARBA" id="ARBA00022528"/>
    </source>
</evidence>
<evidence type="ECO:0000256" key="15">
    <source>
        <dbReference type="PIRSR" id="PIRSR000431-2"/>
    </source>
</evidence>
<evidence type="ECO:0000313" key="17">
    <source>
        <dbReference type="EMBL" id="OMO77378.1"/>
    </source>
</evidence>
<dbReference type="Proteomes" id="UP000188268">
    <property type="component" value="Unassembled WGS sequence"/>
</dbReference>
<comment type="catalytic activity">
    <reaction evidence="14">
        <text>sn-glycerol 3-phosphate + an acyl-CoA = a 1-acyl-sn-glycero-3-phosphate + CoA</text>
        <dbReference type="Rhea" id="RHEA:15325"/>
        <dbReference type="ChEBI" id="CHEBI:57287"/>
        <dbReference type="ChEBI" id="CHEBI:57597"/>
        <dbReference type="ChEBI" id="CHEBI:57970"/>
        <dbReference type="ChEBI" id="CHEBI:58342"/>
        <dbReference type="EC" id="2.3.1.15"/>
    </reaction>
</comment>
<evidence type="ECO:0000259" key="16">
    <source>
        <dbReference type="SMART" id="SM00563"/>
    </source>
</evidence>
<dbReference type="EMBL" id="AWWV01010751">
    <property type="protein sequence ID" value="OMO77378.1"/>
    <property type="molecule type" value="Genomic_DNA"/>
</dbReference>
<organism evidence="17 18">
    <name type="scientific">Corchorus capsularis</name>
    <name type="common">Jute</name>
    <dbReference type="NCBI Taxonomy" id="210143"/>
    <lineage>
        <taxon>Eukaryota</taxon>
        <taxon>Viridiplantae</taxon>
        <taxon>Streptophyta</taxon>
        <taxon>Embryophyta</taxon>
        <taxon>Tracheophyta</taxon>
        <taxon>Spermatophyta</taxon>
        <taxon>Magnoliopsida</taxon>
        <taxon>eudicotyledons</taxon>
        <taxon>Gunneridae</taxon>
        <taxon>Pentapetalae</taxon>
        <taxon>rosids</taxon>
        <taxon>malvids</taxon>
        <taxon>Malvales</taxon>
        <taxon>Malvaceae</taxon>
        <taxon>Grewioideae</taxon>
        <taxon>Apeibeae</taxon>
        <taxon>Corchorus</taxon>
    </lineage>
</organism>
<keyword evidence="8 14" id="KW-0808">Transferase</keyword>
<name>A0A1R3I484_COCAP</name>
<dbReference type="Pfam" id="PF14829">
    <property type="entry name" value="GPAT_N"/>
    <property type="match status" value="1"/>
</dbReference>
<comment type="similarity">
    <text evidence="4 14">Belongs to the GPAT/DAPAT family.</text>
</comment>
<dbReference type="EC" id="2.3.1.15" evidence="14"/>
<keyword evidence="5" id="KW-0444">Lipid biosynthesis</keyword>
<dbReference type="InterPro" id="IPR038114">
    <property type="entry name" value="GPAT_N_sf"/>
</dbReference>
<reference evidence="17 18" key="1">
    <citation type="submission" date="2013-09" db="EMBL/GenBank/DDBJ databases">
        <title>Corchorus capsularis genome sequencing.</title>
        <authorList>
            <person name="Alam M."/>
            <person name="Haque M.S."/>
            <person name="Islam M.S."/>
            <person name="Emdad E.M."/>
            <person name="Islam M.M."/>
            <person name="Ahmed B."/>
            <person name="Halim A."/>
            <person name="Hossen Q.M.M."/>
            <person name="Hossain M.Z."/>
            <person name="Ahmed R."/>
            <person name="Khan M.M."/>
            <person name="Islam R."/>
            <person name="Rashid M.M."/>
            <person name="Khan S.A."/>
            <person name="Rahman M.S."/>
            <person name="Alam M."/>
        </authorList>
    </citation>
    <scope>NUCLEOTIDE SEQUENCE [LARGE SCALE GENOMIC DNA]</scope>
    <source>
        <strain evidence="18">cv. CVL-1</strain>
        <tissue evidence="17">Whole seedling</tissue>
    </source>
</reference>